<sequence>MALPKGLACDLAYKKVTVNQIFPGSVGTDLNPADEPNADFFRELTALITVWYNQ</sequence>
<gene>
    <name evidence="1" type="ordered locus">XBJ1_3735</name>
</gene>
<dbReference type="AlphaFoldDB" id="D3V5C4"/>
<proteinExistence type="predicted"/>
<dbReference type="KEGG" id="xbo:XBJ1_3735"/>
<accession>D3V5C4</accession>
<dbReference type="STRING" id="406818.XBJ1_3735"/>
<dbReference type="HOGENOM" id="CLU_3049399_0_0_6"/>
<evidence type="ECO:0000313" key="1">
    <source>
        <dbReference type="EMBL" id="CBJ82853.1"/>
    </source>
</evidence>
<reference evidence="1" key="1">
    <citation type="journal article" date="2011" name="PLoS ONE">
        <title>The entomopathogenic bacterial endosymbionts xenorhabdus and photorhabdus: convergent lifestyles from divergent genomes.</title>
        <authorList>
            <person name="Chaston J.M."/>
            <person name="Suen G."/>
            <person name="Tucker S.L."/>
            <person name="Andersen A.W."/>
            <person name="Bhasin A."/>
            <person name="Bode E."/>
            <person name="Bode H.B."/>
            <person name="Brachmann A.O."/>
            <person name="Cowles C.E."/>
            <person name="Cowles K.N."/>
            <person name="Darby C."/>
            <person name="de Leon L."/>
            <person name="Drace K."/>
            <person name="Du Z."/>
            <person name="Givaudan A."/>
            <person name="Herbert Tran E.E."/>
            <person name="Jewell K.A."/>
            <person name="Knack J.J."/>
            <person name="Krasomil-Osterfeld K.C."/>
            <person name="Kukor R."/>
            <person name="Lanois A."/>
            <person name="Latreille P."/>
            <person name="Leimgruber N.K."/>
            <person name="Lipke C.M."/>
            <person name="Liu R."/>
            <person name="Lu X."/>
            <person name="Martens E.C."/>
            <person name="Marri P.R."/>
            <person name="Medigue C."/>
            <person name="Menard M.L."/>
            <person name="Miller N.M."/>
            <person name="Morales-Soto N."/>
            <person name="Norton S."/>
            <person name="Ogier J.C."/>
            <person name="Orchard S.S."/>
            <person name="Park D."/>
            <person name="Park Y."/>
            <person name="Qurollo B.A."/>
            <person name="Sugar D.R."/>
            <person name="Richards G.R."/>
            <person name="Rouy Z."/>
            <person name="Slominski B."/>
            <person name="Slominski K."/>
            <person name="Snyder H."/>
            <person name="Tjaden B.C."/>
            <person name="van der Hoeven R."/>
            <person name="Welch R.D."/>
            <person name="Wheeler C."/>
            <person name="Xiang B."/>
            <person name="Barbazuk B."/>
            <person name="Gaudriault S."/>
            <person name="Goodner B."/>
            <person name="Slater S.C."/>
            <person name="Forst S."/>
            <person name="Goldman B.S."/>
            <person name="Goodrich-Blair H."/>
        </authorList>
    </citation>
    <scope>NUCLEOTIDE SEQUENCE [LARGE SCALE GENOMIC DNA]</scope>
    <source>
        <strain evidence="1">SS-2004</strain>
    </source>
</reference>
<protein>
    <submittedName>
        <fullName evidence="1">Short-chain dehydrogenase/reductase SDR</fullName>
    </submittedName>
</protein>
<name>D3V5C4_XENBS</name>
<dbReference type="eggNOG" id="COG1028">
    <property type="taxonomic scope" value="Bacteria"/>
</dbReference>
<dbReference type="EMBL" id="FN667741">
    <property type="protein sequence ID" value="CBJ82853.1"/>
    <property type="molecule type" value="Genomic_DNA"/>
</dbReference>
<evidence type="ECO:0000313" key="2">
    <source>
        <dbReference type="Proteomes" id="UP000002045"/>
    </source>
</evidence>
<dbReference type="Proteomes" id="UP000002045">
    <property type="component" value="Chromosome"/>
</dbReference>
<organism evidence="1 2">
    <name type="scientific">Xenorhabdus bovienii (strain SS-2004)</name>
    <name type="common">Xenorhabdus nematophila subsp. bovienii</name>
    <dbReference type="NCBI Taxonomy" id="406818"/>
    <lineage>
        <taxon>Bacteria</taxon>
        <taxon>Pseudomonadati</taxon>
        <taxon>Pseudomonadota</taxon>
        <taxon>Gammaproteobacteria</taxon>
        <taxon>Enterobacterales</taxon>
        <taxon>Morganellaceae</taxon>
        <taxon>Xenorhabdus</taxon>
    </lineage>
</organism>